<dbReference type="Proteomes" id="UP001426770">
    <property type="component" value="Unassembled WGS sequence"/>
</dbReference>
<feature type="transmembrane region" description="Helical" evidence="8">
    <location>
        <begin position="407"/>
        <end position="431"/>
    </location>
</feature>
<accession>A0ABP9WCT0</accession>
<comment type="subcellular location">
    <subcellularLocation>
        <location evidence="1">Cell membrane</location>
        <topology evidence="1">Multi-pass membrane protein</topology>
    </subcellularLocation>
    <subcellularLocation>
        <location evidence="7">Membrane</location>
        <topology evidence="7">Multi-pass membrane protein</topology>
    </subcellularLocation>
</comment>
<feature type="transmembrane region" description="Helical" evidence="8">
    <location>
        <begin position="82"/>
        <end position="101"/>
    </location>
</feature>
<proteinExistence type="inferred from homology"/>
<dbReference type="PANTHER" id="PTHR42703:SF1">
    <property type="entry name" value="NA(+)_H(+) ANTIPORTER SUBUNIT D1"/>
    <property type="match status" value="1"/>
</dbReference>
<feature type="transmembrane region" description="Helical" evidence="8">
    <location>
        <begin position="305"/>
        <end position="331"/>
    </location>
</feature>
<comment type="caution">
    <text evidence="10">The sequence shown here is derived from an EMBL/GenBank/DDBJ whole genome shotgun (WGS) entry which is preliminary data.</text>
</comment>
<evidence type="ECO:0000256" key="3">
    <source>
        <dbReference type="ARBA" id="ARBA00022475"/>
    </source>
</evidence>
<dbReference type="EMBL" id="BAABRR010000001">
    <property type="protein sequence ID" value="GAA5517641.1"/>
    <property type="molecule type" value="Genomic_DNA"/>
</dbReference>
<name>A0ABP9WCT0_9MICO</name>
<comment type="similarity">
    <text evidence="2">Belongs to the CPA3 antiporters (TC 2.A.63) subunit D family.</text>
</comment>
<evidence type="ECO:0000256" key="6">
    <source>
        <dbReference type="ARBA" id="ARBA00023136"/>
    </source>
</evidence>
<feature type="transmembrane region" description="Helical" evidence="8">
    <location>
        <begin position="108"/>
        <end position="126"/>
    </location>
</feature>
<dbReference type="PANTHER" id="PTHR42703">
    <property type="entry name" value="NADH DEHYDROGENASE"/>
    <property type="match status" value="1"/>
</dbReference>
<evidence type="ECO:0000256" key="4">
    <source>
        <dbReference type="ARBA" id="ARBA00022692"/>
    </source>
</evidence>
<evidence type="ECO:0000256" key="5">
    <source>
        <dbReference type="ARBA" id="ARBA00022989"/>
    </source>
</evidence>
<sequence length="515" mass="52112">MTATLLPLLVAVPLLTAGALVVVGERRRAHTATLVAVLSATFVAAVALAVHFGSGAAPLATGVGQWPVGIAIPFAADALTAIMLAITSLLSLASVAFAVASDRASTRYFAPLMLVLIAGVNGALLTADLFNLFVFVEVMLVPSYGLFVLAGPGAASLRQVAGARLYVVVNLLTSTIFLIGVAFVYGTAGSVNLADLAGAAQEDSRVALAVAVCLIALGIKAAVVPVHGWIARAYPATSPAITALFSGLHTKVAIYAIVRIYAVVFDGDTRYLWVGAVVFGVTMLVGAVAAAGASTLRESLTFSMVSGIGTILLGMALFTQAGLAAAIFYLVHHMIVKTSLFLSTGAIEVRYGTGVLGRVTGLAKREPVLAAAFLVAALSLAGLPPFSGFVAKVALVWASLDAGQGLIAALIIVASLVTLVAMLRIWAALFWSTPPGPDLEPVAGTPGTPSGGRVALAPASSTRTRVRAALAAPAVVLAALTVVLGLAAEPLLALSQTAATGLLDTSAYVEAVSTP</sequence>
<dbReference type="InterPro" id="IPR001750">
    <property type="entry name" value="ND/Mrp_TM"/>
</dbReference>
<feature type="transmembrane region" description="Helical" evidence="8">
    <location>
        <begin position="206"/>
        <end position="231"/>
    </location>
</feature>
<dbReference type="Pfam" id="PF00361">
    <property type="entry name" value="Proton_antipo_M"/>
    <property type="match status" value="1"/>
</dbReference>
<organism evidence="10 11">
    <name type="scientific">Demequina sediminis</name>
    <dbReference type="NCBI Taxonomy" id="1930058"/>
    <lineage>
        <taxon>Bacteria</taxon>
        <taxon>Bacillati</taxon>
        <taxon>Actinomycetota</taxon>
        <taxon>Actinomycetes</taxon>
        <taxon>Micrococcales</taxon>
        <taxon>Demequinaceae</taxon>
        <taxon>Demequina</taxon>
    </lineage>
</organism>
<keyword evidence="3" id="KW-1003">Cell membrane</keyword>
<evidence type="ECO:0000256" key="1">
    <source>
        <dbReference type="ARBA" id="ARBA00004651"/>
    </source>
</evidence>
<keyword evidence="4 7" id="KW-0812">Transmembrane</keyword>
<reference evidence="10 11" key="1">
    <citation type="submission" date="2024-02" db="EMBL/GenBank/DDBJ databases">
        <title>Lysinimicrobium sediminis NBRC 112286.</title>
        <authorList>
            <person name="Ichikawa N."/>
            <person name="Katano-Makiyama Y."/>
            <person name="Hidaka K."/>
        </authorList>
    </citation>
    <scope>NUCLEOTIDE SEQUENCE [LARGE SCALE GENOMIC DNA]</scope>
    <source>
        <strain evidence="10 11">NBRC 112286</strain>
    </source>
</reference>
<feature type="transmembrane region" description="Helical" evidence="8">
    <location>
        <begin position="165"/>
        <end position="186"/>
    </location>
</feature>
<keyword evidence="6 8" id="KW-0472">Membrane</keyword>
<evidence type="ECO:0000259" key="9">
    <source>
        <dbReference type="Pfam" id="PF00361"/>
    </source>
</evidence>
<dbReference type="RefSeq" id="WP_286215677.1">
    <property type="nucleotide sequence ID" value="NZ_AP027736.1"/>
</dbReference>
<evidence type="ECO:0000256" key="8">
    <source>
        <dbReference type="SAM" id="Phobius"/>
    </source>
</evidence>
<evidence type="ECO:0000313" key="11">
    <source>
        <dbReference type="Proteomes" id="UP001426770"/>
    </source>
</evidence>
<protein>
    <submittedName>
        <fullName evidence="10">Na(+)/H(+) antiporter subunit D</fullName>
    </submittedName>
</protein>
<evidence type="ECO:0000256" key="7">
    <source>
        <dbReference type="RuleBase" id="RU000320"/>
    </source>
</evidence>
<keyword evidence="5 8" id="KW-1133">Transmembrane helix</keyword>
<feature type="domain" description="NADH:quinone oxidoreductase/Mrp antiporter transmembrane" evidence="9">
    <location>
        <begin position="128"/>
        <end position="417"/>
    </location>
</feature>
<feature type="transmembrane region" description="Helical" evidence="8">
    <location>
        <begin position="132"/>
        <end position="153"/>
    </location>
</feature>
<feature type="transmembrane region" description="Helical" evidence="8">
    <location>
        <begin position="29"/>
        <end position="50"/>
    </location>
</feature>
<feature type="transmembrane region" description="Helical" evidence="8">
    <location>
        <begin position="368"/>
        <end position="395"/>
    </location>
</feature>
<dbReference type="NCBIfam" id="NF006238">
    <property type="entry name" value="PRK08375.1-4"/>
    <property type="match status" value="1"/>
</dbReference>
<keyword evidence="11" id="KW-1185">Reference proteome</keyword>
<gene>
    <name evidence="10" type="primary">mrpD</name>
    <name evidence="10" type="ORF">Lsed01_00049</name>
</gene>
<evidence type="ECO:0000313" key="10">
    <source>
        <dbReference type="EMBL" id="GAA5517641.1"/>
    </source>
</evidence>
<dbReference type="InterPro" id="IPR003918">
    <property type="entry name" value="NADH_UbQ_OxRdtase"/>
</dbReference>
<feature type="transmembrane region" description="Helical" evidence="8">
    <location>
        <begin position="271"/>
        <end position="293"/>
    </location>
</feature>
<evidence type="ECO:0000256" key="2">
    <source>
        <dbReference type="ARBA" id="ARBA00005346"/>
    </source>
</evidence>
<feature type="transmembrane region" description="Helical" evidence="8">
    <location>
        <begin position="468"/>
        <end position="488"/>
    </location>
</feature>
<dbReference type="PRINTS" id="PR01437">
    <property type="entry name" value="NUOXDRDTASE4"/>
</dbReference>
<dbReference type="InterPro" id="IPR050586">
    <property type="entry name" value="CPA3_Na-H_Antiporter_D"/>
</dbReference>